<feature type="transmembrane region" description="Helical" evidence="5">
    <location>
        <begin position="297"/>
        <end position="318"/>
    </location>
</feature>
<dbReference type="Proteomes" id="UP000054279">
    <property type="component" value="Unassembled WGS sequence"/>
</dbReference>
<name>A0A0C9VXF4_SPHS4</name>
<feature type="transmembrane region" description="Helical" evidence="5">
    <location>
        <begin position="92"/>
        <end position="117"/>
    </location>
</feature>
<evidence type="ECO:0000256" key="1">
    <source>
        <dbReference type="ARBA" id="ARBA00004141"/>
    </source>
</evidence>
<dbReference type="OrthoDB" id="3251871at2759"/>
<dbReference type="AlphaFoldDB" id="A0A0C9VXF4"/>
<dbReference type="EMBL" id="KN837122">
    <property type="protein sequence ID" value="KIJ43540.1"/>
    <property type="molecule type" value="Genomic_DNA"/>
</dbReference>
<keyword evidence="3 5" id="KW-1133">Transmembrane helix</keyword>
<dbReference type="GO" id="GO:0007189">
    <property type="term" value="P:adenylate cyclase-activating G protein-coupled receptor signaling pathway"/>
    <property type="evidence" value="ECO:0007669"/>
    <property type="project" value="TreeGrafter"/>
</dbReference>
<accession>A0A0C9VXF4</accession>
<feature type="transmembrane region" description="Helical" evidence="5">
    <location>
        <begin position="173"/>
        <end position="201"/>
    </location>
</feature>
<reference evidence="6 7" key="1">
    <citation type="submission" date="2014-06" db="EMBL/GenBank/DDBJ databases">
        <title>Evolutionary Origins and Diversification of the Mycorrhizal Mutualists.</title>
        <authorList>
            <consortium name="DOE Joint Genome Institute"/>
            <consortium name="Mycorrhizal Genomics Consortium"/>
            <person name="Kohler A."/>
            <person name="Kuo A."/>
            <person name="Nagy L.G."/>
            <person name="Floudas D."/>
            <person name="Copeland A."/>
            <person name="Barry K.W."/>
            <person name="Cichocki N."/>
            <person name="Veneault-Fourrey C."/>
            <person name="LaButti K."/>
            <person name="Lindquist E.A."/>
            <person name="Lipzen A."/>
            <person name="Lundell T."/>
            <person name="Morin E."/>
            <person name="Murat C."/>
            <person name="Riley R."/>
            <person name="Ohm R."/>
            <person name="Sun H."/>
            <person name="Tunlid A."/>
            <person name="Henrissat B."/>
            <person name="Grigoriev I.V."/>
            <person name="Hibbett D.S."/>
            <person name="Martin F."/>
        </authorList>
    </citation>
    <scope>NUCLEOTIDE SEQUENCE [LARGE SCALE GENOMIC DNA]</scope>
    <source>
        <strain evidence="6 7">SS14</strain>
    </source>
</reference>
<evidence type="ECO:0000256" key="5">
    <source>
        <dbReference type="SAM" id="Phobius"/>
    </source>
</evidence>
<proteinExistence type="predicted"/>
<dbReference type="GO" id="GO:0005886">
    <property type="term" value="C:plasma membrane"/>
    <property type="evidence" value="ECO:0007669"/>
    <property type="project" value="TreeGrafter"/>
</dbReference>
<evidence type="ECO:0000313" key="7">
    <source>
        <dbReference type="Proteomes" id="UP000054279"/>
    </source>
</evidence>
<dbReference type="PANTHER" id="PTHR23112:SF0">
    <property type="entry name" value="TRANSMEMBRANE PROTEIN 116"/>
    <property type="match status" value="1"/>
</dbReference>
<gene>
    <name evidence="6" type="ORF">M422DRAFT_779753</name>
</gene>
<protein>
    <recommendedName>
        <fullName evidence="8">G-protein coupled receptors family 2 profile 2 domain-containing protein</fullName>
    </recommendedName>
</protein>
<feature type="transmembrane region" description="Helical" evidence="5">
    <location>
        <begin position="129"/>
        <end position="153"/>
    </location>
</feature>
<evidence type="ECO:0000256" key="4">
    <source>
        <dbReference type="ARBA" id="ARBA00023136"/>
    </source>
</evidence>
<feature type="transmembrane region" description="Helical" evidence="5">
    <location>
        <begin position="254"/>
        <end position="277"/>
    </location>
</feature>
<feature type="transmembrane region" description="Helical" evidence="5">
    <location>
        <begin position="60"/>
        <end position="80"/>
    </location>
</feature>
<sequence length="412" mass="45610">MSDSDSNSTFTISDSQIAFAGNLALASTIPGTCISFIVLVAYAVVCYFKESRKRLDRVSFRLLVYTLVFNILFGIAYAATPTAPGPLCNFGAFVVNFTLSFSTFFVTCIAINLQLVLVHGVNGRKMEKYYIIGTVILSIVLNVPTFALHQFGWDEESATCWYKNPDPNLRLRWIIGTQSFWISLSATIETICSCVILAWLYRFQRITKLMVAAASGRASRSPQEKWDSSEKVVTEQSVSRPGSLISKDRRYRNIILRIALYPIVSLIVNFSTVALDLNTTIAGLNTQMDFRLLVLDLFFYGLRPLGYGILAATDPSFINAVRELRKRRKGGSSDGVLTAMEFVTGESQGQDSISGFSGSTALDDTEGRLESGIKAKLVKLTIESDVTDSTGSDGKETGWNVEEELRKLERQL</sequence>
<dbReference type="Gene3D" id="1.20.1070.10">
    <property type="entry name" value="Rhodopsin 7-helix transmembrane proteins"/>
    <property type="match status" value="1"/>
</dbReference>
<keyword evidence="4 5" id="KW-0472">Membrane</keyword>
<comment type="subcellular location">
    <subcellularLocation>
        <location evidence="1">Membrane</location>
        <topology evidence="1">Multi-pass membrane protein</topology>
    </subcellularLocation>
</comment>
<feature type="transmembrane region" description="Helical" evidence="5">
    <location>
        <begin position="23"/>
        <end position="48"/>
    </location>
</feature>
<dbReference type="SUPFAM" id="SSF81321">
    <property type="entry name" value="Family A G protein-coupled receptor-like"/>
    <property type="match status" value="1"/>
</dbReference>
<dbReference type="GO" id="GO:0004930">
    <property type="term" value="F:G protein-coupled receptor activity"/>
    <property type="evidence" value="ECO:0007669"/>
    <property type="project" value="TreeGrafter"/>
</dbReference>
<evidence type="ECO:0008006" key="8">
    <source>
        <dbReference type="Google" id="ProtNLM"/>
    </source>
</evidence>
<dbReference type="HOGENOM" id="CLU_053182_0_0_1"/>
<dbReference type="PANTHER" id="PTHR23112">
    <property type="entry name" value="G PROTEIN-COUPLED RECEPTOR 157-RELATED"/>
    <property type="match status" value="1"/>
</dbReference>
<evidence type="ECO:0000256" key="3">
    <source>
        <dbReference type="ARBA" id="ARBA00022989"/>
    </source>
</evidence>
<keyword evidence="7" id="KW-1185">Reference proteome</keyword>
<organism evidence="6 7">
    <name type="scientific">Sphaerobolus stellatus (strain SS14)</name>
    <dbReference type="NCBI Taxonomy" id="990650"/>
    <lineage>
        <taxon>Eukaryota</taxon>
        <taxon>Fungi</taxon>
        <taxon>Dikarya</taxon>
        <taxon>Basidiomycota</taxon>
        <taxon>Agaricomycotina</taxon>
        <taxon>Agaricomycetes</taxon>
        <taxon>Phallomycetidae</taxon>
        <taxon>Geastrales</taxon>
        <taxon>Sphaerobolaceae</taxon>
        <taxon>Sphaerobolus</taxon>
    </lineage>
</organism>
<keyword evidence="2 5" id="KW-0812">Transmembrane</keyword>
<evidence type="ECO:0000256" key="2">
    <source>
        <dbReference type="ARBA" id="ARBA00022692"/>
    </source>
</evidence>
<dbReference type="CDD" id="cd00637">
    <property type="entry name" value="7tm_classA_rhodopsin-like"/>
    <property type="match status" value="1"/>
</dbReference>
<evidence type="ECO:0000313" key="6">
    <source>
        <dbReference type="EMBL" id="KIJ43540.1"/>
    </source>
</evidence>